<organism evidence="1 2">
    <name type="scientific">Morus notabilis</name>
    <dbReference type="NCBI Taxonomy" id="981085"/>
    <lineage>
        <taxon>Eukaryota</taxon>
        <taxon>Viridiplantae</taxon>
        <taxon>Streptophyta</taxon>
        <taxon>Embryophyta</taxon>
        <taxon>Tracheophyta</taxon>
        <taxon>Spermatophyta</taxon>
        <taxon>Magnoliopsida</taxon>
        <taxon>eudicotyledons</taxon>
        <taxon>Gunneridae</taxon>
        <taxon>Pentapetalae</taxon>
        <taxon>rosids</taxon>
        <taxon>fabids</taxon>
        <taxon>Rosales</taxon>
        <taxon>Moraceae</taxon>
        <taxon>Moreae</taxon>
        <taxon>Morus</taxon>
    </lineage>
</organism>
<dbReference type="SUPFAM" id="SSF52058">
    <property type="entry name" value="L domain-like"/>
    <property type="match status" value="1"/>
</dbReference>
<dbReference type="AlphaFoldDB" id="W9QPU5"/>
<gene>
    <name evidence="1" type="ORF">L484_001054</name>
</gene>
<sequence length="102" mass="11425">MMECVKAGGFQNLKRLAFICLSGLRKVTVEQGAMPQLQELLLEDCKLLEEVPSGVEFLACLNELHIINMGDQLMSKLDPRSQDSDLSRVKHVPKVYIGPRRG</sequence>
<proteinExistence type="predicted"/>
<evidence type="ECO:0000313" key="2">
    <source>
        <dbReference type="Proteomes" id="UP000030645"/>
    </source>
</evidence>
<reference evidence="2" key="1">
    <citation type="submission" date="2013-01" db="EMBL/GenBank/DDBJ databases">
        <title>Draft Genome Sequence of a Mulberry Tree, Morus notabilis C.K. Schneid.</title>
        <authorList>
            <person name="He N."/>
            <person name="Zhao S."/>
        </authorList>
    </citation>
    <scope>NUCLEOTIDE SEQUENCE</scope>
</reference>
<protein>
    <recommendedName>
        <fullName evidence="3">Disease resistance protein</fullName>
    </recommendedName>
</protein>
<dbReference type="EMBL" id="KE343932">
    <property type="protein sequence ID" value="EXB47194.1"/>
    <property type="molecule type" value="Genomic_DNA"/>
</dbReference>
<dbReference type="Proteomes" id="UP000030645">
    <property type="component" value="Unassembled WGS sequence"/>
</dbReference>
<dbReference type="InterPro" id="IPR032675">
    <property type="entry name" value="LRR_dom_sf"/>
</dbReference>
<name>W9QPU5_9ROSA</name>
<dbReference type="eggNOG" id="KOG4658">
    <property type="taxonomic scope" value="Eukaryota"/>
</dbReference>
<evidence type="ECO:0008006" key="3">
    <source>
        <dbReference type="Google" id="ProtNLM"/>
    </source>
</evidence>
<evidence type="ECO:0000313" key="1">
    <source>
        <dbReference type="EMBL" id="EXB47194.1"/>
    </source>
</evidence>
<dbReference type="Gene3D" id="3.80.10.10">
    <property type="entry name" value="Ribonuclease Inhibitor"/>
    <property type="match status" value="1"/>
</dbReference>
<keyword evidence="2" id="KW-1185">Reference proteome</keyword>
<accession>W9QPU5</accession>